<organism evidence="1 2">
    <name type="scientific">Photorhabdus luminescens</name>
    <name type="common">Xenorhabdus luminescens</name>
    <dbReference type="NCBI Taxonomy" id="29488"/>
    <lineage>
        <taxon>Bacteria</taxon>
        <taxon>Pseudomonadati</taxon>
        <taxon>Pseudomonadota</taxon>
        <taxon>Gammaproteobacteria</taxon>
        <taxon>Enterobacterales</taxon>
        <taxon>Morganellaceae</taxon>
        <taxon>Photorhabdus</taxon>
    </lineage>
</organism>
<dbReference type="Proteomes" id="UP000183223">
    <property type="component" value="Unassembled WGS sequence"/>
</dbReference>
<evidence type="ECO:0000313" key="1">
    <source>
        <dbReference type="EMBL" id="SCZ71961.1"/>
    </source>
</evidence>
<name>A0A1G5REY2_PHOLU</name>
<accession>A0A1G5REY2</accession>
<dbReference type="EMBL" id="FMWJ01000027">
    <property type="protein sequence ID" value="SCZ71961.1"/>
    <property type="molecule type" value="Genomic_DNA"/>
</dbReference>
<reference evidence="2" key="1">
    <citation type="submission" date="2016-10" db="EMBL/GenBank/DDBJ databases">
        <authorList>
            <person name="Varghese N."/>
            <person name="Submissions S."/>
        </authorList>
    </citation>
    <scope>NUCLEOTIDE SEQUENCE [LARGE SCALE GENOMIC DNA]</scope>
    <source>
        <strain evidence="2">ATCC 29999</strain>
    </source>
</reference>
<evidence type="ECO:0000313" key="2">
    <source>
        <dbReference type="Proteomes" id="UP000183223"/>
    </source>
</evidence>
<dbReference type="AlphaFoldDB" id="A0A1G5REY2"/>
<gene>
    <name evidence="1" type="ORF">SAMN02982990_03916</name>
</gene>
<protein>
    <submittedName>
        <fullName evidence="1">Uncharacterized protein</fullName>
    </submittedName>
</protein>
<keyword evidence="2" id="KW-1185">Reference proteome</keyword>
<proteinExistence type="predicted"/>
<sequence length="46" mass="5097">MLCIQKSGIFSRTINAKGHLFGSNTNTLQITVRNPAIVHTKPLVLY</sequence>